<feature type="transmembrane region" description="Helical" evidence="1">
    <location>
        <begin position="37"/>
        <end position="58"/>
    </location>
</feature>
<evidence type="ECO:0000256" key="1">
    <source>
        <dbReference type="SAM" id="Phobius"/>
    </source>
</evidence>
<feature type="transmembrane region" description="Helical" evidence="1">
    <location>
        <begin position="6"/>
        <end position="30"/>
    </location>
</feature>
<evidence type="ECO:0000313" key="3">
    <source>
        <dbReference type="Proteomes" id="UP000177515"/>
    </source>
</evidence>
<evidence type="ECO:0008006" key="4">
    <source>
        <dbReference type="Google" id="ProtNLM"/>
    </source>
</evidence>
<reference evidence="2 3" key="1">
    <citation type="submission" date="2016-10" db="EMBL/GenBank/DDBJ databases">
        <title>Complete genome sequences of three Cupriavidus strains isolated from various Malaysian environments.</title>
        <authorList>
            <person name="Abdullah A.A.-A."/>
            <person name="Shafie N.A.H."/>
            <person name="Lau N.S."/>
        </authorList>
    </citation>
    <scope>NUCLEOTIDE SEQUENCE [LARGE SCALE GENOMIC DNA]</scope>
    <source>
        <strain evidence="2 3">USMAA1020</strain>
    </source>
</reference>
<dbReference type="Proteomes" id="UP000177515">
    <property type="component" value="Chromosome 2"/>
</dbReference>
<feature type="transmembrane region" description="Helical" evidence="1">
    <location>
        <begin position="64"/>
        <end position="82"/>
    </location>
</feature>
<dbReference type="InterPro" id="IPR017581">
    <property type="entry name" value="AtpR-like"/>
</dbReference>
<keyword evidence="1" id="KW-0472">Membrane</keyword>
<organism evidence="2 3">
    <name type="scientific">Cupriavidus malaysiensis</name>
    <dbReference type="NCBI Taxonomy" id="367825"/>
    <lineage>
        <taxon>Bacteria</taxon>
        <taxon>Pseudomonadati</taxon>
        <taxon>Pseudomonadota</taxon>
        <taxon>Betaproteobacteria</taxon>
        <taxon>Burkholderiales</taxon>
        <taxon>Burkholderiaceae</taxon>
        <taxon>Cupriavidus</taxon>
    </lineage>
</organism>
<evidence type="ECO:0000313" key="2">
    <source>
        <dbReference type="EMBL" id="AOZ11047.1"/>
    </source>
</evidence>
<dbReference type="Pfam" id="PF12966">
    <property type="entry name" value="AtpR"/>
    <property type="match status" value="1"/>
</dbReference>
<dbReference type="EMBL" id="CP017755">
    <property type="protein sequence ID" value="AOZ11047.1"/>
    <property type="molecule type" value="Genomic_DNA"/>
</dbReference>
<keyword evidence="1" id="KW-0812">Transmembrane</keyword>
<keyword evidence="1" id="KW-1133">Transmembrane helix</keyword>
<protein>
    <recommendedName>
        <fullName evidence="4">ATP synthase subunit I</fullName>
    </recommendedName>
</protein>
<name>A0ABN4TUU8_9BURK</name>
<sequence length="99" mass="9510">MAGGAAGAVAGLVAGLAGGLAHFGSLHAVVRRLQRGATAGALALQGVRLALTGALLFACAKAGAAPLLGAGAGLLAARAVVLRRLPRPRDGRAARADTP</sequence>
<gene>
    <name evidence="2" type="ORF">BKK80_33725</name>
</gene>
<proteinExistence type="predicted"/>
<accession>A0ABN4TUU8</accession>
<keyword evidence="3" id="KW-1185">Reference proteome</keyword>